<evidence type="ECO:0008006" key="4">
    <source>
        <dbReference type="Google" id="ProtNLM"/>
    </source>
</evidence>
<evidence type="ECO:0000313" key="2">
    <source>
        <dbReference type="EnsemblPlants" id="OPUNC11G04820.1"/>
    </source>
</evidence>
<protein>
    <recommendedName>
        <fullName evidence="4">Secreted protein</fullName>
    </recommendedName>
</protein>
<reference evidence="2" key="2">
    <citation type="submission" date="2018-05" db="EMBL/GenBank/DDBJ databases">
        <title>OpunRS2 (Oryza punctata Reference Sequence Version 2).</title>
        <authorList>
            <person name="Zhang J."/>
            <person name="Kudrna D."/>
            <person name="Lee S."/>
            <person name="Talag J."/>
            <person name="Welchert J."/>
            <person name="Wing R.A."/>
        </authorList>
    </citation>
    <scope>NUCLEOTIDE SEQUENCE [LARGE SCALE GENOMIC DNA]</scope>
</reference>
<evidence type="ECO:0000256" key="1">
    <source>
        <dbReference type="SAM" id="SignalP"/>
    </source>
</evidence>
<proteinExistence type="predicted"/>
<dbReference type="Proteomes" id="UP000026962">
    <property type="component" value="Chromosome 11"/>
</dbReference>
<feature type="chain" id="PRO_5002367710" description="Secreted protein" evidence="1">
    <location>
        <begin position="22"/>
        <end position="131"/>
    </location>
</feature>
<dbReference type="HOGENOM" id="CLU_1930926_0_0_1"/>
<dbReference type="EnsemblPlants" id="OPUNC11G04820.1">
    <property type="protein sequence ID" value="OPUNC11G04820.1"/>
    <property type="gene ID" value="OPUNC11G04820"/>
</dbReference>
<accession>A0A0E0MD63</accession>
<keyword evidence="1" id="KW-0732">Signal</keyword>
<name>A0A0E0MD63_ORYPU</name>
<dbReference type="AlphaFoldDB" id="A0A0E0MD63"/>
<reference evidence="2" key="1">
    <citation type="submission" date="2015-04" db="UniProtKB">
        <authorList>
            <consortium name="EnsemblPlants"/>
        </authorList>
    </citation>
    <scope>IDENTIFICATION</scope>
</reference>
<feature type="signal peptide" evidence="1">
    <location>
        <begin position="1"/>
        <end position="21"/>
    </location>
</feature>
<dbReference type="Gramene" id="OPUNC11G04820.1">
    <property type="protein sequence ID" value="OPUNC11G04820.1"/>
    <property type="gene ID" value="OPUNC11G04820"/>
</dbReference>
<organism evidence="2">
    <name type="scientific">Oryza punctata</name>
    <name type="common">Red rice</name>
    <dbReference type="NCBI Taxonomy" id="4537"/>
    <lineage>
        <taxon>Eukaryota</taxon>
        <taxon>Viridiplantae</taxon>
        <taxon>Streptophyta</taxon>
        <taxon>Embryophyta</taxon>
        <taxon>Tracheophyta</taxon>
        <taxon>Spermatophyta</taxon>
        <taxon>Magnoliopsida</taxon>
        <taxon>Liliopsida</taxon>
        <taxon>Poales</taxon>
        <taxon>Poaceae</taxon>
        <taxon>BOP clade</taxon>
        <taxon>Oryzoideae</taxon>
        <taxon>Oryzeae</taxon>
        <taxon>Oryzinae</taxon>
        <taxon>Oryza</taxon>
    </lineage>
</organism>
<keyword evidence="3" id="KW-1185">Reference proteome</keyword>
<sequence length="131" mass="13556">MQGGSASCLVATLASAGCGGAGDTTTAAAALALLACLGVPGHISHLNEIAHTTGRPSGSANSDGFQFGECWETSLSGLTVPHVDDGGRSTTFSGDWVGGRFDLFGRGSSDRWRVDFKLLRRRPLVTCMLIK</sequence>
<evidence type="ECO:0000313" key="3">
    <source>
        <dbReference type="Proteomes" id="UP000026962"/>
    </source>
</evidence>